<accession>A0AAP0RN22</accession>
<keyword evidence="6" id="KW-1185">Reference proteome</keyword>
<dbReference type="PROSITE" id="PS50927">
    <property type="entry name" value="BULB_LECTIN"/>
    <property type="match status" value="1"/>
</dbReference>
<dbReference type="InterPro" id="IPR000858">
    <property type="entry name" value="S_locus_glycoprot_dom"/>
</dbReference>
<dbReference type="SMART" id="SM00108">
    <property type="entry name" value="B_lectin"/>
    <property type="match status" value="1"/>
</dbReference>
<keyword evidence="1" id="KW-0732">Signal</keyword>
<organism evidence="5 6">
    <name type="scientific">Liquidambar formosana</name>
    <name type="common">Formosan gum</name>
    <dbReference type="NCBI Taxonomy" id="63359"/>
    <lineage>
        <taxon>Eukaryota</taxon>
        <taxon>Viridiplantae</taxon>
        <taxon>Streptophyta</taxon>
        <taxon>Embryophyta</taxon>
        <taxon>Tracheophyta</taxon>
        <taxon>Spermatophyta</taxon>
        <taxon>Magnoliopsida</taxon>
        <taxon>eudicotyledons</taxon>
        <taxon>Gunneridae</taxon>
        <taxon>Pentapetalae</taxon>
        <taxon>Saxifragales</taxon>
        <taxon>Altingiaceae</taxon>
        <taxon>Liquidambar</taxon>
    </lineage>
</organism>
<dbReference type="FunFam" id="2.90.10.10:FF:000026">
    <property type="entry name" value="Serine/threonine-protein kinase"/>
    <property type="match status" value="1"/>
</dbReference>
<keyword evidence="2" id="KW-1015">Disulfide bond</keyword>
<reference evidence="5 6" key="1">
    <citation type="journal article" date="2024" name="Plant J.">
        <title>Genome sequences and population genomics reveal climatic adaptation and genomic divergence between two closely related sweetgum species.</title>
        <authorList>
            <person name="Xu W.Q."/>
            <person name="Ren C.Q."/>
            <person name="Zhang X.Y."/>
            <person name="Comes H.P."/>
            <person name="Liu X.H."/>
            <person name="Li Y.G."/>
            <person name="Kettle C.J."/>
            <person name="Jalonen R."/>
            <person name="Gaisberger H."/>
            <person name="Ma Y.Z."/>
            <person name="Qiu Y.X."/>
        </authorList>
    </citation>
    <scope>NUCLEOTIDE SEQUENCE [LARGE SCALE GENOMIC DNA]</scope>
    <source>
        <strain evidence="5">Hangzhou</strain>
    </source>
</reference>
<evidence type="ECO:0000313" key="5">
    <source>
        <dbReference type="EMBL" id="KAK9281369.1"/>
    </source>
</evidence>
<evidence type="ECO:0000259" key="4">
    <source>
        <dbReference type="PROSITE" id="PS50927"/>
    </source>
</evidence>
<protein>
    <recommendedName>
        <fullName evidence="4">Bulb-type lectin domain-containing protein</fullName>
    </recommendedName>
</protein>
<evidence type="ECO:0000256" key="3">
    <source>
        <dbReference type="ARBA" id="ARBA00023180"/>
    </source>
</evidence>
<dbReference type="CDD" id="cd00028">
    <property type="entry name" value="B_lectin"/>
    <property type="match status" value="1"/>
</dbReference>
<dbReference type="AlphaFoldDB" id="A0AAP0RN22"/>
<keyword evidence="3" id="KW-0325">Glycoprotein</keyword>
<comment type="caution">
    <text evidence="5">The sequence shown here is derived from an EMBL/GenBank/DDBJ whole genome shotgun (WGS) entry which is preliminary data.</text>
</comment>
<evidence type="ECO:0000256" key="1">
    <source>
        <dbReference type="ARBA" id="ARBA00022729"/>
    </source>
</evidence>
<dbReference type="PANTHER" id="PTHR47976">
    <property type="entry name" value="G-TYPE LECTIN S-RECEPTOR-LIKE SERINE/THREONINE-PROTEIN KINASE SD2-5"/>
    <property type="match status" value="1"/>
</dbReference>
<dbReference type="PANTHER" id="PTHR47976:SF7">
    <property type="entry name" value="RECEPTOR-LIKE SERINE_THREONINE-PROTEIN KINASE"/>
    <property type="match status" value="1"/>
</dbReference>
<dbReference type="GO" id="GO:0048544">
    <property type="term" value="P:recognition of pollen"/>
    <property type="evidence" value="ECO:0007669"/>
    <property type="project" value="InterPro"/>
</dbReference>
<dbReference type="FunFam" id="2.90.10.10:FF:000013">
    <property type="entry name" value="G-type lectin S-receptor-like serine/threonine-protein kinase LECRK1"/>
    <property type="match status" value="1"/>
</dbReference>
<dbReference type="Gene3D" id="2.90.10.10">
    <property type="entry name" value="Bulb-type lectin domain"/>
    <property type="match status" value="2"/>
</dbReference>
<dbReference type="Pfam" id="PF01453">
    <property type="entry name" value="B_lectin"/>
    <property type="match status" value="1"/>
</dbReference>
<gene>
    <name evidence="5" type="ORF">L1049_004269</name>
</gene>
<evidence type="ECO:0000313" key="6">
    <source>
        <dbReference type="Proteomes" id="UP001415857"/>
    </source>
</evidence>
<dbReference type="Pfam" id="PF00954">
    <property type="entry name" value="S_locus_glycop"/>
    <property type="match status" value="1"/>
</dbReference>
<dbReference type="SUPFAM" id="SSF51110">
    <property type="entry name" value="alpha-D-mannose-specific plant lectins"/>
    <property type="match status" value="2"/>
</dbReference>
<evidence type="ECO:0000256" key="2">
    <source>
        <dbReference type="ARBA" id="ARBA00023157"/>
    </source>
</evidence>
<sequence>MNPLPRTCKFDLRRNGSEAQQAQFNISLGSSLTPTNNNSWLSPSGLYAFGFYQQPNGYAVGIFLAGIPQKTIVWTANRDDMPVSSNATMQFTSNGSLILRSTEGRETYLANTTTAVSYASMLDSGNFVLYSSDQETIWQSFEHPTDTLLPGQKLLTEVKLISSVSETDHSTGLFCLRMQSDGNLVQYPLENPFGGKNAYWYSDTYGKIDVTLNLDDDGHLYLVDVTGSIIKNITDGYPLEKTIHRLKIDPDGILRLYSHNFHGNSNWSISWSSTNDSCDPKGLCGSNSYCVVNYQKADCQCIPGFELVNRAN</sequence>
<name>A0AAP0RN22_LIQFO</name>
<feature type="domain" description="Bulb-type lectin" evidence="4">
    <location>
        <begin position="25"/>
        <end position="142"/>
    </location>
</feature>
<dbReference type="Proteomes" id="UP001415857">
    <property type="component" value="Unassembled WGS sequence"/>
</dbReference>
<proteinExistence type="predicted"/>
<dbReference type="EMBL" id="JBBPBK010000007">
    <property type="protein sequence ID" value="KAK9281369.1"/>
    <property type="molecule type" value="Genomic_DNA"/>
</dbReference>
<dbReference type="InterPro" id="IPR036426">
    <property type="entry name" value="Bulb-type_lectin_dom_sf"/>
</dbReference>
<dbReference type="InterPro" id="IPR001480">
    <property type="entry name" value="Bulb-type_lectin_dom"/>
</dbReference>
<dbReference type="InterPro" id="IPR051343">
    <property type="entry name" value="G-type_lectin_kinases/EP1-like"/>
</dbReference>